<feature type="binding site" evidence="8">
    <location>
        <position position="45"/>
    </location>
    <ligand>
        <name>FMN</name>
        <dbReference type="ChEBI" id="CHEBI:58210"/>
        <note>ligand shared between dimeric partners</note>
    </ligand>
</feature>
<dbReference type="SUPFAM" id="SSF55469">
    <property type="entry name" value="FMN-dependent nitroreductase-like"/>
    <property type="match status" value="1"/>
</dbReference>
<keyword evidence="3 7" id="KW-0288">FMN</keyword>
<accession>A0AAW8J5L9</accession>
<keyword evidence="5 7" id="KW-0560">Oxidoreductase</keyword>
<dbReference type="PIRSF" id="PIRSF000232">
    <property type="entry name" value="YdjA"/>
    <property type="match status" value="1"/>
</dbReference>
<evidence type="ECO:0000256" key="7">
    <source>
        <dbReference type="PIRNR" id="PIRNR000232"/>
    </source>
</evidence>
<keyword evidence="6 7" id="KW-0520">NAD</keyword>
<gene>
    <name evidence="10" type="ORF">RFH47_03065</name>
</gene>
<evidence type="ECO:0000313" key="11">
    <source>
        <dbReference type="Proteomes" id="UP001243844"/>
    </source>
</evidence>
<evidence type="ECO:0000256" key="3">
    <source>
        <dbReference type="ARBA" id="ARBA00022643"/>
    </source>
</evidence>
<sequence length="191" mass="20963">MSVSPCQIVHDNIHQRQSIGQLIAPAPNSEQLQRALHAALTAPDHHRLKPTRFIAVAAEQRQAFGELLAESMVAMGESDPAQIERVKQHPFRAPMLLLAVTDVQQHPKVPVFEQLLSSGAAIENLLLSLHAQGFAAMWRSGPVVESTHLKQSLGLKEQDFISGIIYIGTAAKEIAARAPIDPQLYLSYWGK</sequence>
<dbReference type="GO" id="GO:0016491">
    <property type="term" value="F:oxidoreductase activity"/>
    <property type="evidence" value="ECO:0007669"/>
    <property type="project" value="UniProtKB-UniRule"/>
</dbReference>
<proteinExistence type="inferred from homology"/>
<dbReference type="Proteomes" id="UP001243844">
    <property type="component" value="Unassembled WGS sequence"/>
</dbReference>
<dbReference type="InterPro" id="IPR029479">
    <property type="entry name" value="Nitroreductase"/>
</dbReference>
<protein>
    <recommendedName>
        <fullName evidence="7">Putative NAD(P)H nitroreductase</fullName>
        <ecNumber evidence="7">1.-.-.-</ecNumber>
    </recommendedName>
</protein>
<evidence type="ECO:0000256" key="8">
    <source>
        <dbReference type="PIRSR" id="PIRSR000232-1"/>
    </source>
</evidence>
<dbReference type="AlphaFoldDB" id="A0AAW8J5L9"/>
<dbReference type="Gene3D" id="3.40.109.10">
    <property type="entry name" value="NADH Oxidase"/>
    <property type="match status" value="1"/>
</dbReference>
<evidence type="ECO:0000256" key="4">
    <source>
        <dbReference type="ARBA" id="ARBA00022857"/>
    </source>
</evidence>
<evidence type="ECO:0000256" key="6">
    <source>
        <dbReference type="ARBA" id="ARBA00023027"/>
    </source>
</evidence>
<reference evidence="10" key="1">
    <citation type="submission" date="2023-08" db="EMBL/GenBank/DDBJ databases">
        <title>Emergence of clinically-relevant ST2 carbapenem-resistant Acinetobacter baumannii strains in hospital sewages in Zhejiang, East of China.</title>
        <authorList>
            <person name="Kaichao C."/>
            <person name="Zhang R."/>
        </authorList>
    </citation>
    <scope>NUCLEOTIDE SEQUENCE</scope>
    <source>
        <strain evidence="10">M-RB-37</strain>
    </source>
</reference>
<evidence type="ECO:0000256" key="5">
    <source>
        <dbReference type="ARBA" id="ARBA00023002"/>
    </source>
</evidence>
<feature type="binding site" description="in other chain" evidence="8">
    <location>
        <begin position="16"/>
        <end position="18"/>
    </location>
    <ligand>
        <name>FMN</name>
        <dbReference type="ChEBI" id="CHEBI:58210"/>
        <note>ligand shared between dimeric partners</note>
    </ligand>
</feature>
<comment type="cofactor">
    <cofactor evidence="8">
        <name>FMN</name>
        <dbReference type="ChEBI" id="CHEBI:58210"/>
    </cofactor>
    <text evidence="8">Binds 1 FMN per subunit.</text>
</comment>
<dbReference type="Pfam" id="PF00881">
    <property type="entry name" value="Nitroreductase"/>
    <property type="match status" value="1"/>
</dbReference>
<dbReference type="RefSeq" id="WP_308973518.1">
    <property type="nucleotide sequence ID" value="NZ_JAVIDL010000004.1"/>
</dbReference>
<dbReference type="InterPro" id="IPR000415">
    <property type="entry name" value="Nitroreductase-like"/>
</dbReference>
<evidence type="ECO:0000256" key="2">
    <source>
        <dbReference type="ARBA" id="ARBA00022630"/>
    </source>
</evidence>
<dbReference type="InterPro" id="IPR026021">
    <property type="entry name" value="YdjA-like"/>
</dbReference>
<organism evidence="10 11">
    <name type="scientific">Acinetobacter rudis</name>
    <dbReference type="NCBI Taxonomy" id="632955"/>
    <lineage>
        <taxon>Bacteria</taxon>
        <taxon>Pseudomonadati</taxon>
        <taxon>Pseudomonadota</taxon>
        <taxon>Gammaproteobacteria</taxon>
        <taxon>Moraxellales</taxon>
        <taxon>Moraxellaceae</taxon>
        <taxon>Acinetobacter</taxon>
    </lineage>
</organism>
<dbReference type="PANTHER" id="PTHR43821:SF1">
    <property type="entry name" value="NAD(P)H NITROREDUCTASE YDJA-RELATED"/>
    <property type="match status" value="1"/>
</dbReference>
<dbReference type="CDD" id="cd02135">
    <property type="entry name" value="YdjA-like"/>
    <property type="match status" value="1"/>
</dbReference>
<evidence type="ECO:0000256" key="1">
    <source>
        <dbReference type="ARBA" id="ARBA00007118"/>
    </source>
</evidence>
<dbReference type="EC" id="1.-.-.-" evidence="7"/>
<comment type="similarity">
    <text evidence="1 7">Belongs to the nitroreductase family.</text>
</comment>
<dbReference type="EMBL" id="JAVIDL010000004">
    <property type="protein sequence ID" value="MDQ8934717.1"/>
    <property type="molecule type" value="Genomic_DNA"/>
</dbReference>
<dbReference type="PANTHER" id="PTHR43821">
    <property type="entry name" value="NAD(P)H NITROREDUCTASE YDJA-RELATED"/>
    <property type="match status" value="1"/>
</dbReference>
<keyword evidence="2 7" id="KW-0285">Flavoprotein</keyword>
<evidence type="ECO:0000259" key="9">
    <source>
        <dbReference type="Pfam" id="PF00881"/>
    </source>
</evidence>
<evidence type="ECO:0000313" key="10">
    <source>
        <dbReference type="EMBL" id="MDQ8934717.1"/>
    </source>
</evidence>
<name>A0AAW8J5L9_9GAMM</name>
<dbReference type="InterPro" id="IPR052530">
    <property type="entry name" value="NAD(P)H_nitroreductase"/>
</dbReference>
<keyword evidence="4 7" id="KW-0521">NADP</keyword>
<feature type="domain" description="Nitroreductase" evidence="9">
    <location>
        <begin position="14"/>
        <end position="168"/>
    </location>
</feature>
<comment type="caution">
    <text evidence="10">The sequence shown here is derived from an EMBL/GenBank/DDBJ whole genome shotgun (WGS) entry which is preliminary data.</text>
</comment>
<feature type="binding site" description="in other chain" evidence="8">
    <location>
        <begin position="138"/>
        <end position="140"/>
    </location>
    <ligand>
        <name>FMN</name>
        <dbReference type="ChEBI" id="CHEBI:58210"/>
        <note>ligand shared between dimeric partners</note>
    </ligand>
</feature>